<accession>A0A914XPY6</accession>
<proteinExistence type="predicted"/>
<evidence type="ECO:0000313" key="2">
    <source>
        <dbReference type="WBParaSite" id="PSAMB.scaffold963size37973.g10295.t1"/>
    </source>
</evidence>
<name>A0A914XPY6_9BILA</name>
<protein>
    <submittedName>
        <fullName evidence="2">Uncharacterized protein</fullName>
    </submittedName>
</protein>
<dbReference type="AlphaFoldDB" id="A0A914XPY6"/>
<keyword evidence="1" id="KW-1185">Reference proteome</keyword>
<dbReference type="Proteomes" id="UP000887566">
    <property type="component" value="Unplaced"/>
</dbReference>
<sequence length="104" mass="11217">MRRPAWAVGVAAVSRQRKIVALMMSAKIEKFGVVIEFRASAPSVSRRALVGRPTAADCPLESRRALGDQDRVLISALSPGELTIGSNSKCAGDINKQQRTAIRK</sequence>
<dbReference type="WBParaSite" id="PSAMB.scaffold963size37973.g10295.t1">
    <property type="protein sequence ID" value="PSAMB.scaffold963size37973.g10295.t1"/>
    <property type="gene ID" value="PSAMB.scaffold963size37973.g10295"/>
</dbReference>
<organism evidence="1 2">
    <name type="scientific">Plectus sambesii</name>
    <dbReference type="NCBI Taxonomy" id="2011161"/>
    <lineage>
        <taxon>Eukaryota</taxon>
        <taxon>Metazoa</taxon>
        <taxon>Ecdysozoa</taxon>
        <taxon>Nematoda</taxon>
        <taxon>Chromadorea</taxon>
        <taxon>Plectida</taxon>
        <taxon>Plectina</taxon>
        <taxon>Plectoidea</taxon>
        <taxon>Plectidae</taxon>
        <taxon>Plectus</taxon>
    </lineage>
</organism>
<reference evidence="2" key="1">
    <citation type="submission" date="2022-11" db="UniProtKB">
        <authorList>
            <consortium name="WormBaseParasite"/>
        </authorList>
    </citation>
    <scope>IDENTIFICATION</scope>
</reference>
<evidence type="ECO:0000313" key="1">
    <source>
        <dbReference type="Proteomes" id="UP000887566"/>
    </source>
</evidence>